<evidence type="ECO:0000256" key="6">
    <source>
        <dbReference type="RuleBase" id="RU367028"/>
    </source>
</evidence>
<evidence type="ECO:0000256" key="1">
    <source>
        <dbReference type="ARBA" id="ARBA00004123"/>
    </source>
</evidence>
<dbReference type="InterPro" id="IPR006458">
    <property type="entry name" value="Ovate_C"/>
</dbReference>
<dbReference type="AlphaFoldDB" id="A0A438F9A6"/>
<name>A0A438F9A6_VITVI</name>
<evidence type="ECO:0000313" key="10">
    <source>
        <dbReference type="Proteomes" id="UP000288805"/>
    </source>
</evidence>
<keyword evidence="3 6" id="KW-0805">Transcription regulation</keyword>
<evidence type="ECO:0000256" key="4">
    <source>
        <dbReference type="ARBA" id="ARBA00023163"/>
    </source>
</evidence>
<evidence type="ECO:0000256" key="2">
    <source>
        <dbReference type="ARBA" id="ARBA00022491"/>
    </source>
</evidence>
<feature type="region of interest" description="Disordered" evidence="7">
    <location>
        <begin position="327"/>
        <end position="351"/>
    </location>
</feature>
<dbReference type="EMBL" id="QGNW01001077">
    <property type="protein sequence ID" value="RVW56543.1"/>
    <property type="molecule type" value="Genomic_DNA"/>
</dbReference>
<dbReference type="GO" id="GO:0005634">
    <property type="term" value="C:nucleus"/>
    <property type="evidence" value="ECO:0007669"/>
    <property type="project" value="UniProtKB-SubCell"/>
</dbReference>
<dbReference type="Pfam" id="PF04844">
    <property type="entry name" value="Ovate"/>
    <property type="match status" value="1"/>
</dbReference>
<dbReference type="GO" id="GO:0045892">
    <property type="term" value="P:negative regulation of DNA-templated transcription"/>
    <property type="evidence" value="ECO:0007669"/>
    <property type="project" value="UniProtKB-UniRule"/>
</dbReference>
<sequence length="457" mass="51552">MKQSSPECLSQQLFMDHPHIEFTSIQGLLKVCKMWMFRREVICVICLKGKQKVSPLGRGRGERDRGCSFLMGNYRFRLSDMMPNAWFYKLKDMSRARNHNTAQSIKKKLPSPAATSQKTNLSQPRYSYYYNEEPIRADMLYGSPVNPKASDTHFPDPPRKSSKRRPKRKTIYKPSPTLVSSVSAGYGCPAAFESVWTEHDPTESEDCFVSAIEPGHNVSLLPEVGPNTDVASDSFNGLAPLSTSCSCRVCSSTTDIFIDVSKKSFSSKVEKLDEFDTVSELELPQVSTKPARFTETTVEAARHRRSSSKLEEIKAQRSLSIKIVKEGSKQTQKEPKANPLVRKPTANAAGVKLRTNSPRLASRKIQAYARKSVYSRTSSKAQSRSLSESCAVVKASFDPERDFRDSMLEMIVENNIRASKDLEELLACYLSLNSDEYHDLIVKAFEQIWFDTSDLRM</sequence>
<organism evidence="9 10">
    <name type="scientific">Vitis vinifera</name>
    <name type="common">Grape</name>
    <dbReference type="NCBI Taxonomy" id="29760"/>
    <lineage>
        <taxon>Eukaryota</taxon>
        <taxon>Viridiplantae</taxon>
        <taxon>Streptophyta</taxon>
        <taxon>Embryophyta</taxon>
        <taxon>Tracheophyta</taxon>
        <taxon>Spermatophyta</taxon>
        <taxon>Magnoliopsida</taxon>
        <taxon>eudicotyledons</taxon>
        <taxon>Gunneridae</taxon>
        <taxon>Pentapetalae</taxon>
        <taxon>rosids</taxon>
        <taxon>Vitales</taxon>
        <taxon>Vitaceae</taxon>
        <taxon>Viteae</taxon>
        <taxon>Vitis</taxon>
    </lineage>
</organism>
<feature type="compositionally biased region" description="Basic and acidic residues" evidence="7">
    <location>
        <begin position="150"/>
        <end position="159"/>
    </location>
</feature>
<proteinExistence type="predicted"/>
<accession>A0A438F9A6</accession>
<dbReference type="PANTHER" id="PTHR33057">
    <property type="entry name" value="TRANSCRIPTION REPRESSOR OFP7-RELATED"/>
    <property type="match status" value="1"/>
</dbReference>
<keyword evidence="4 6" id="KW-0804">Transcription</keyword>
<reference evidence="9 10" key="1">
    <citation type="journal article" date="2018" name="PLoS Genet.">
        <title>Population sequencing reveals clonal diversity and ancestral inbreeding in the grapevine cultivar Chardonnay.</title>
        <authorList>
            <person name="Roach M.J."/>
            <person name="Johnson D.L."/>
            <person name="Bohlmann J."/>
            <person name="van Vuuren H.J."/>
            <person name="Jones S.J."/>
            <person name="Pretorius I.S."/>
            <person name="Schmidt S.A."/>
            <person name="Borneman A.R."/>
        </authorList>
    </citation>
    <scope>NUCLEOTIDE SEQUENCE [LARGE SCALE GENOMIC DNA]</scope>
    <source>
        <strain evidence="10">cv. Chardonnay</strain>
        <tissue evidence="9">Leaf</tissue>
    </source>
</reference>
<dbReference type="Proteomes" id="UP000288805">
    <property type="component" value="Unassembled WGS sequence"/>
</dbReference>
<dbReference type="InterPro" id="IPR038933">
    <property type="entry name" value="Ovate"/>
</dbReference>
<feature type="region of interest" description="Disordered" evidence="7">
    <location>
        <begin position="99"/>
        <end position="120"/>
    </location>
</feature>
<comment type="caution">
    <text evidence="9">The sequence shown here is derived from an EMBL/GenBank/DDBJ whole genome shotgun (WGS) entry which is preliminary data.</text>
</comment>
<keyword evidence="2 6" id="KW-0678">Repressor</keyword>
<protein>
    <recommendedName>
        <fullName evidence="6">Transcription repressor</fullName>
    </recommendedName>
    <alternativeName>
        <fullName evidence="6">Ovate family protein</fullName>
    </alternativeName>
</protein>
<evidence type="ECO:0000256" key="3">
    <source>
        <dbReference type="ARBA" id="ARBA00023015"/>
    </source>
</evidence>
<dbReference type="PROSITE" id="PS51754">
    <property type="entry name" value="OVATE"/>
    <property type="match status" value="1"/>
</dbReference>
<feature type="compositionally biased region" description="Basic residues" evidence="7">
    <location>
        <begin position="160"/>
        <end position="171"/>
    </location>
</feature>
<comment type="subcellular location">
    <subcellularLocation>
        <location evidence="1 6">Nucleus</location>
    </subcellularLocation>
</comment>
<gene>
    <name evidence="9" type="primary">OFP4_1</name>
    <name evidence="9" type="ORF">CK203_072464</name>
</gene>
<dbReference type="InterPro" id="IPR025830">
    <property type="entry name" value="DNA_bnd_dom_ovate"/>
</dbReference>
<dbReference type="GO" id="GO:0003677">
    <property type="term" value="F:DNA binding"/>
    <property type="evidence" value="ECO:0007669"/>
    <property type="project" value="InterPro"/>
</dbReference>
<evidence type="ECO:0000259" key="8">
    <source>
        <dbReference type="PROSITE" id="PS51754"/>
    </source>
</evidence>
<feature type="region of interest" description="Disordered" evidence="7">
    <location>
        <begin position="140"/>
        <end position="174"/>
    </location>
</feature>
<comment type="function">
    <text evidence="6">Transcriptional repressor that regulates multiple aspects of plant growth and development.</text>
</comment>
<dbReference type="NCBIfam" id="TIGR01568">
    <property type="entry name" value="A_thal_3678"/>
    <property type="match status" value="1"/>
</dbReference>
<keyword evidence="5 6" id="KW-0539">Nucleus</keyword>
<evidence type="ECO:0000256" key="7">
    <source>
        <dbReference type="SAM" id="MobiDB-lite"/>
    </source>
</evidence>
<feature type="compositionally biased region" description="Basic and acidic residues" evidence="7">
    <location>
        <begin position="327"/>
        <end position="336"/>
    </location>
</feature>
<evidence type="ECO:0000256" key="5">
    <source>
        <dbReference type="ARBA" id="ARBA00023242"/>
    </source>
</evidence>
<feature type="domain" description="OVATE" evidence="8">
    <location>
        <begin position="392"/>
        <end position="451"/>
    </location>
</feature>
<evidence type="ECO:0000313" key="9">
    <source>
        <dbReference type="EMBL" id="RVW56543.1"/>
    </source>
</evidence>
<dbReference type="PANTHER" id="PTHR33057:SF128">
    <property type="entry name" value="TRANSCRIPTION REPRESSOR OFP3"/>
    <property type="match status" value="1"/>
</dbReference>
<dbReference type="Pfam" id="PF13724">
    <property type="entry name" value="DNA_binding_2"/>
    <property type="match status" value="1"/>
</dbReference>